<proteinExistence type="predicted"/>
<dbReference type="EMBL" id="CP037954">
    <property type="protein sequence ID" value="QBO59604.1"/>
    <property type="molecule type" value="Genomic_DNA"/>
</dbReference>
<protein>
    <submittedName>
        <fullName evidence="1">Uncharacterized protein</fullName>
    </submittedName>
</protein>
<organism evidence="1 2">
    <name type="scientific">Chryseobacterium salivictor</name>
    <dbReference type="NCBI Taxonomy" id="2547600"/>
    <lineage>
        <taxon>Bacteria</taxon>
        <taxon>Pseudomonadati</taxon>
        <taxon>Bacteroidota</taxon>
        <taxon>Flavobacteriia</taxon>
        <taxon>Flavobacteriales</taxon>
        <taxon>Weeksellaceae</taxon>
        <taxon>Chryseobacterium group</taxon>
        <taxon>Chryseobacterium</taxon>
    </lineage>
</organism>
<dbReference type="Proteomes" id="UP000294419">
    <property type="component" value="Chromosome"/>
</dbReference>
<accession>A0A4V1ALF7</accession>
<evidence type="ECO:0000313" key="2">
    <source>
        <dbReference type="Proteomes" id="UP000294419"/>
    </source>
</evidence>
<evidence type="ECO:0000313" key="1">
    <source>
        <dbReference type="EMBL" id="QBO59604.1"/>
    </source>
</evidence>
<reference evidence="1 2" key="1">
    <citation type="submission" date="2019-03" db="EMBL/GenBank/DDBJ databases">
        <authorList>
            <person name="Kim H."/>
            <person name="Yu S.-M."/>
        </authorList>
    </citation>
    <scope>NUCLEOTIDE SEQUENCE [LARGE SCALE GENOMIC DNA]</scope>
    <source>
        <strain evidence="1 2">NBC122</strain>
    </source>
</reference>
<sequence length="265" mass="31643">MKTYHLDILQKHLKKALERYCVLCDSSPERQYLSSETVFSQTKEIIRQYIRLFQAIHFLDQHTEYYHKGFVFTYQEAEEELTSNGEYAEIVKLLTEAYQRMAGSVSKDRFFLPIHVQQISSEEIQIFIGVVTKEQYHYTISVVTHQTVYPRPPASIGNSRYRYLLKLLETYEPDEHGTLKAFVNSKGLSYRQFRKDSSSFFESSFYHHYLKIKMIPVLEDLLLSTLSYKEIAYENGFANYYQLYILFHRTYHFPFHRILRIALQQ</sequence>
<dbReference type="AlphaFoldDB" id="A0A4V1ALF7"/>
<dbReference type="Gene3D" id="1.10.10.60">
    <property type="entry name" value="Homeodomain-like"/>
    <property type="match status" value="1"/>
</dbReference>
<name>A0A4V1ALF7_9FLAO</name>
<keyword evidence="2" id="KW-1185">Reference proteome</keyword>
<gene>
    <name evidence="1" type="ORF">NBC122_02803</name>
</gene>
<dbReference type="RefSeq" id="WP_133440924.1">
    <property type="nucleotide sequence ID" value="NZ_CP037954.1"/>
</dbReference>
<dbReference type="KEGG" id="csal:NBC122_02803"/>
<dbReference type="OrthoDB" id="1239110at2"/>